<comment type="similarity">
    <text evidence="1">Belongs to the glycosyltransferase group 1 family. Glycosyltransferase 4 subfamily.</text>
</comment>
<dbReference type="InterPro" id="IPR001296">
    <property type="entry name" value="Glyco_trans_1"/>
</dbReference>
<protein>
    <submittedName>
        <fullName evidence="9">Glycosyltransferase</fullName>
    </submittedName>
</protein>
<evidence type="ECO:0000256" key="2">
    <source>
        <dbReference type="ARBA" id="ARBA00011738"/>
    </source>
</evidence>
<keyword evidence="6" id="KW-0119">Carbohydrate metabolism</keyword>
<dbReference type="SUPFAM" id="SSF53756">
    <property type="entry name" value="UDP-Glycosyltransferase/glycogen phosphorylase"/>
    <property type="match status" value="1"/>
</dbReference>
<keyword evidence="3" id="KW-0313">Glucose metabolism</keyword>
<dbReference type="AlphaFoldDB" id="A0A7C1BEX2"/>
<accession>A0A7C1BEX2</accession>
<evidence type="ECO:0000259" key="7">
    <source>
        <dbReference type="Pfam" id="PF00534"/>
    </source>
</evidence>
<dbReference type="Gene3D" id="3.40.50.2000">
    <property type="entry name" value="Glycogen Phosphorylase B"/>
    <property type="match status" value="2"/>
</dbReference>
<dbReference type="InterPro" id="IPR052078">
    <property type="entry name" value="Trehalose_Metab_GTase"/>
</dbReference>
<evidence type="ECO:0000256" key="1">
    <source>
        <dbReference type="ARBA" id="ARBA00009481"/>
    </source>
</evidence>
<gene>
    <name evidence="9" type="ORF">ENG67_05250</name>
</gene>
<dbReference type="Pfam" id="PF00534">
    <property type="entry name" value="Glycos_transf_1"/>
    <property type="match status" value="1"/>
</dbReference>
<proteinExistence type="inferred from homology"/>
<dbReference type="EMBL" id="DRBW01000196">
    <property type="protein sequence ID" value="HDM90594.1"/>
    <property type="molecule type" value="Genomic_DNA"/>
</dbReference>
<feature type="domain" description="Trehalose synthase N-terminal" evidence="8">
    <location>
        <begin position="33"/>
        <end position="173"/>
    </location>
</feature>
<name>A0A7C1BEX2_UNCW3</name>
<sequence length="403" mass="46495">MRSLEDYREIVGDETIGEIYRKARSLYGRRVLHINSTYQGGGVAEMLSSLVPLFNDIGIDAGWRILHGSPDFFTITKKFHNALQGSNINLTDIKKKIYEDTNENFSIFTHIDHDLIVIHDPQPLPLVRFYKKKQPWVWRCHVDLSEPNQLLWNYLKKFILRYDLAVVSNRTYIRKDLPVEQRVIYPAIDPLSAKNKELPNSLIEKTLKKFKIPLDKPLITQISRYDRWKDPEGVISIFKKVKKKVDCRLVMCGNMAPDDPEGQGIYERAKKKAGRFLESGDIIFINQTNDILVNVLQRVSRVIVQKSTKEGFGLSVTEALWKGTPVVASRAGGIPLQVMDGRTGYLLDPDDEEGFAEKIIHLVKDEELRRKLGEAGREHVRKNFLITRLLKDHLDMLNYLLEQ</sequence>
<evidence type="ECO:0000256" key="4">
    <source>
        <dbReference type="ARBA" id="ARBA00022676"/>
    </source>
</evidence>
<organism evidence="9">
    <name type="scientific">candidate division WOR-3 bacterium</name>
    <dbReference type="NCBI Taxonomy" id="2052148"/>
    <lineage>
        <taxon>Bacteria</taxon>
        <taxon>Bacteria division WOR-3</taxon>
    </lineage>
</organism>
<dbReference type="GO" id="GO:0006006">
    <property type="term" value="P:glucose metabolic process"/>
    <property type="evidence" value="ECO:0007669"/>
    <property type="project" value="UniProtKB-KW"/>
</dbReference>
<evidence type="ECO:0000256" key="3">
    <source>
        <dbReference type="ARBA" id="ARBA00022526"/>
    </source>
</evidence>
<comment type="subunit">
    <text evidence="2">Homodimer.</text>
</comment>
<keyword evidence="5" id="KW-0808">Transferase</keyword>
<evidence type="ECO:0000256" key="6">
    <source>
        <dbReference type="ARBA" id="ARBA00023277"/>
    </source>
</evidence>
<comment type="caution">
    <text evidence="9">The sequence shown here is derived from an EMBL/GenBank/DDBJ whole genome shotgun (WGS) entry which is preliminary data.</text>
</comment>
<feature type="domain" description="Glycosyl transferase family 1" evidence="7">
    <location>
        <begin position="204"/>
        <end position="378"/>
    </location>
</feature>
<dbReference type="Pfam" id="PF21269">
    <property type="entry name" value="TreT_GT1"/>
    <property type="match status" value="1"/>
</dbReference>
<dbReference type="PANTHER" id="PTHR47779">
    <property type="entry name" value="SYNTHASE (CCG-9), PUTATIVE (AFU_ORTHOLOGUE AFUA_3G12100)-RELATED"/>
    <property type="match status" value="1"/>
</dbReference>
<dbReference type="GO" id="GO:0016757">
    <property type="term" value="F:glycosyltransferase activity"/>
    <property type="evidence" value="ECO:0007669"/>
    <property type="project" value="UniProtKB-KW"/>
</dbReference>
<evidence type="ECO:0000313" key="9">
    <source>
        <dbReference type="EMBL" id="HDM90594.1"/>
    </source>
</evidence>
<evidence type="ECO:0000256" key="5">
    <source>
        <dbReference type="ARBA" id="ARBA00022679"/>
    </source>
</evidence>
<dbReference type="PANTHER" id="PTHR47779:SF1">
    <property type="entry name" value="SYNTHASE (CCG-9), PUTATIVE (AFU_ORTHOLOGUE AFUA_3G12100)-RELATED"/>
    <property type="match status" value="1"/>
</dbReference>
<evidence type="ECO:0000259" key="8">
    <source>
        <dbReference type="Pfam" id="PF21269"/>
    </source>
</evidence>
<keyword evidence="4" id="KW-0328">Glycosyltransferase</keyword>
<reference evidence="9" key="1">
    <citation type="journal article" date="2020" name="mSystems">
        <title>Genome- and Community-Level Interaction Insights into Carbon Utilization and Element Cycling Functions of Hydrothermarchaeota in Hydrothermal Sediment.</title>
        <authorList>
            <person name="Zhou Z."/>
            <person name="Liu Y."/>
            <person name="Xu W."/>
            <person name="Pan J."/>
            <person name="Luo Z.H."/>
            <person name="Li M."/>
        </authorList>
    </citation>
    <scope>NUCLEOTIDE SEQUENCE [LARGE SCALE GENOMIC DNA]</scope>
    <source>
        <strain evidence="9">HyVt-237</strain>
    </source>
</reference>
<dbReference type="Proteomes" id="UP000885931">
    <property type="component" value="Unassembled WGS sequence"/>
</dbReference>
<dbReference type="InterPro" id="IPR049438">
    <property type="entry name" value="TreT_GT1"/>
</dbReference>